<gene>
    <name evidence="14" type="ORF">KFL_001410120</name>
</gene>
<dbReference type="GO" id="GO:0006886">
    <property type="term" value="P:intracellular protein transport"/>
    <property type="evidence" value="ECO:0000318"/>
    <property type="project" value="GO_Central"/>
</dbReference>
<evidence type="ECO:0000256" key="8">
    <source>
        <dbReference type="ARBA" id="ARBA00023034"/>
    </source>
</evidence>
<dbReference type="InterPro" id="IPR027417">
    <property type="entry name" value="P-loop_NTPase"/>
</dbReference>
<feature type="binding site" evidence="11">
    <location>
        <begin position="27"/>
        <end position="34"/>
    </location>
    <ligand>
        <name>GTP</name>
        <dbReference type="ChEBI" id="CHEBI:37565"/>
    </ligand>
</feature>
<dbReference type="CDD" id="cd00878">
    <property type="entry name" value="Arf_Arl"/>
    <property type="match status" value="1"/>
</dbReference>
<dbReference type="FunFam" id="3.40.50.300:FF:003500">
    <property type="entry name" value="ADP-ribosylation factor 1"/>
    <property type="match status" value="1"/>
</dbReference>
<evidence type="ECO:0000313" key="14">
    <source>
        <dbReference type="EMBL" id="GAQ83254.1"/>
    </source>
</evidence>
<keyword evidence="3" id="KW-0813">Transport</keyword>
<keyword evidence="12" id="KW-0479">Metal-binding</keyword>
<dbReference type="InterPro" id="IPR006689">
    <property type="entry name" value="Small_GTPase_ARF/SAR"/>
</dbReference>
<evidence type="ECO:0000256" key="13">
    <source>
        <dbReference type="RuleBase" id="RU003925"/>
    </source>
</evidence>
<evidence type="ECO:0000256" key="4">
    <source>
        <dbReference type="ARBA" id="ARBA00022707"/>
    </source>
</evidence>
<dbReference type="InterPro" id="IPR024156">
    <property type="entry name" value="Small_GTPase_ARF"/>
</dbReference>
<evidence type="ECO:0000256" key="12">
    <source>
        <dbReference type="PIRSR" id="PIRSR606689-2"/>
    </source>
</evidence>
<feature type="binding site" evidence="11">
    <location>
        <position position="74"/>
    </location>
    <ligand>
        <name>GTP</name>
        <dbReference type="ChEBI" id="CHEBI:37565"/>
    </ligand>
</feature>
<comment type="similarity">
    <text evidence="2 13">Belongs to the small GTPase superfamily. Arf family.</text>
</comment>
<organism evidence="14 15">
    <name type="scientific">Klebsormidium nitens</name>
    <name type="common">Green alga</name>
    <name type="synonym">Ulothrix nitens</name>
    <dbReference type="NCBI Taxonomy" id="105231"/>
    <lineage>
        <taxon>Eukaryota</taxon>
        <taxon>Viridiplantae</taxon>
        <taxon>Streptophyta</taxon>
        <taxon>Klebsormidiophyceae</taxon>
        <taxon>Klebsormidiales</taxon>
        <taxon>Klebsormidiaceae</taxon>
        <taxon>Klebsormidium</taxon>
    </lineage>
</organism>
<dbReference type="AlphaFoldDB" id="A0A0U9HJR0"/>
<dbReference type="GO" id="GO:0005737">
    <property type="term" value="C:cytoplasm"/>
    <property type="evidence" value="ECO:0000318"/>
    <property type="project" value="GO_Central"/>
</dbReference>
<dbReference type="SMART" id="SM00178">
    <property type="entry name" value="SAR"/>
    <property type="match status" value="1"/>
</dbReference>
<dbReference type="PROSITE" id="PS51417">
    <property type="entry name" value="ARF"/>
    <property type="match status" value="1"/>
</dbReference>
<dbReference type="GO" id="GO:0005525">
    <property type="term" value="F:GTP binding"/>
    <property type="evidence" value="ECO:0000318"/>
    <property type="project" value="GO_Central"/>
</dbReference>
<dbReference type="GO" id="GO:0003924">
    <property type="term" value="F:GTPase activity"/>
    <property type="evidence" value="ECO:0007669"/>
    <property type="project" value="InterPro"/>
</dbReference>
<evidence type="ECO:0000313" key="15">
    <source>
        <dbReference type="Proteomes" id="UP000054558"/>
    </source>
</evidence>
<evidence type="ECO:0000256" key="3">
    <source>
        <dbReference type="ARBA" id="ARBA00022448"/>
    </source>
</evidence>
<keyword evidence="7" id="KW-0653">Protein transport</keyword>
<keyword evidence="4" id="KW-0519">Myristate</keyword>
<dbReference type="NCBIfam" id="TIGR00231">
    <property type="entry name" value="small_GTP"/>
    <property type="match status" value="1"/>
</dbReference>
<keyword evidence="15" id="KW-1185">Reference proteome</keyword>
<keyword evidence="9 11" id="KW-0342">GTP-binding</keyword>
<evidence type="ECO:0000256" key="5">
    <source>
        <dbReference type="ARBA" id="ARBA00022741"/>
    </source>
</evidence>
<dbReference type="GO" id="GO:0005794">
    <property type="term" value="C:Golgi apparatus"/>
    <property type="evidence" value="ECO:0007669"/>
    <property type="project" value="UniProtKB-SubCell"/>
</dbReference>
<keyword evidence="12" id="KW-0460">Magnesium</keyword>
<keyword evidence="8" id="KW-0333">Golgi apparatus</keyword>
<dbReference type="Proteomes" id="UP000054558">
    <property type="component" value="Unassembled WGS sequence"/>
</dbReference>
<dbReference type="EMBL" id="DF237090">
    <property type="protein sequence ID" value="GAQ83254.1"/>
    <property type="molecule type" value="Genomic_DNA"/>
</dbReference>
<evidence type="ECO:0000256" key="11">
    <source>
        <dbReference type="PIRSR" id="PIRSR606689-1"/>
    </source>
</evidence>
<evidence type="ECO:0000256" key="9">
    <source>
        <dbReference type="ARBA" id="ARBA00023134"/>
    </source>
</evidence>
<dbReference type="GO" id="GO:0046872">
    <property type="term" value="F:metal ion binding"/>
    <property type="evidence" value="ECO:0007669"/>
    <property type="project" value="UniProtKB-KW"/>
</dbReference>
<accession>A0A0U9HJR0</accession>
<protein>
    <submittedName>
        <fullName evidence="14">GTP-binding ADP-ribosylation factor</fullName>
    </submittedName>
</protein>
<keyword evidence="10" id="KW-0449">Lipoprotein</keyword>
<comment type="subcellular location">
    <subcellularLocation>
        <location evidence="1">Golgi apparatus</location>
    </subcellularLocation>
</comment>
<evidence type="ECO:0000256" key="7">
    <source>
        <dbReference type="ARBA" id="ARBA00022927"/>
    </source>
</evidence>
<evidence type="ECO:0000256" key="2">
    <source>
        <dbReference type="ARBA" id="ARBA00010290"/>
    </source>
</evidence>
<evidence type="ECO:0000256" key="6">
    <source>
        <dbReference type="ARBA" id="ARBA00022892"/>
    </source>
</evidence>
<dbReference type="PRINTS" id="PR00328">
    <property type="entry name" value="SAR1GTPBP"/>
</dbReference>
<dbReference type="STRING" id="105231.A0A0U9HJR0"/>
<dbReference type="Pfam" id="PF00025">
    <property type="entry name" value="Arf"/>
    <property type="match status" value="1"/>
</dbReference>
<dbReference type="GO" id="GO:0016004">
    <property type="term" value="F:phospholipase activator activity"/>
    <property type="evidence" value="ECO:0007669"/>
    <property type="project" value="UniProtKB-ARBA"/>
</dbReference>
<dbReference type="SMART" id="SM00177">
    <property type="entry name" value="ARF"/>
    <property type="match status" value="1"/>
</dbReference>
<dbReference type="GO" id="GO:0016192">
    <property type="term" value="P:vesicle-mediated transport"/>
    <property type="evidence" value="ECO:0000318"/>
    <property type="project" value="GO_Central"/>
</dbReference>
<feature type="binding site" evidence="12">
    <location>
        <position position="34"/>
    </location>
    <ligand>
        <name>Mg(2+)</name>
        <dbReference type="ChEBI" id="CHEBI:18420"/>
    </ligand>
</feature>
<name>A0A0U9HJR0_KLENI</name>
<evidence type="ECO:0000256" key="1">
    <source>
        <dbReference type="ARBA" id="ARBA00004555"/>
    </source>
</evidence>
<feature type="binding site" evidence="11">
    <location>
        <begin position="130"/>
        <end position="133"/>
    </location>
    <ligand>
        <name>GTP</name>
        <dbReference type="ChEBI" id="CHEBI:37565"/>
    </ligand>
</feature>
<keyword evidence="6" id="KW-0931">ER-Golgi transport</keyword>
<dbReference type="Gene3D" id="3.40.50.300">
    <property type="entry name" value="P-loop containing nucleotide triphosphate hydrolases"/>
    <property type="match status" value="1"/>
</dbReference>
<feature type="binding site" evidence="12">
    <location>
        <position position="52"/>
    </location>
    <ligand>
        <name>Mg(2+)</name>
        <dbReference type="ChEBI" id="CHEBI:18420"/>
    </ligand>
</feature>
<evidence type="ECO:0000256" key="10">
    <source>
        <dbReference type="ARBA" id="ARBA00023288"/>
    </source>
</evidence>
<keyword evidence="5 11" id="KW-0547">Nucleotide-binding</keyword>
<dbReference type="OMA" id="DLCEHEK"/>
<dbReference type="InterPro" id="IPR005225">
    <property type="entry name" value="Small_GTP-bd"/>
</dbReference>
<dbReference type="PANTHER" id="PTHR11711">
    <property type="entry name" value="ADP RIBOSYLATION FACTOR-RELATED"/>
    <property type="match status" value="1"/>
</dbReference>
<sequence length="187" mass="21265">MGILFTKLGNVIGLFCSKRKARILCLGLDDAGKTTVLYTLKLGIMDRYSIPTIGFNVETVRYRNISFEMWDLGGRQQRHLWGHYFQGTPQGLIFVVDSQDRARVQEAREVLHAVLSAEEMRHVAVLVFANKQDLPNAMTAAELRDELELFSIRQRSWFVQSARARTGEGLNEGLDWLAGHLPEKDET</sequence>
<proteinExistence type="inferred from homology"/>
<reference evidence="14 15" key="1">
    <citation type="journal article" date="2014" name="Nat. Commun.">
        <title>Klebsormidium flaccidum genome reveals primary factors for plant terrestrial adaptation.</title>
        <authorList>
            <person name="Hori K."/>
            <person name="Maruyama F."/>
            <person name="Fujisawa T."/>
            <person name="Togashi T."/>
            <person name="Yamamoto N."/>
            <person name="Seo M."/>
            <person name="Sato S."/>
            <person name="Yamada T."/>
            <person name="Mori H."/>
            <person name="Tajima N."/>
            <person name="Moriyama T."/>
            <person name="Ikeuchi M."/>
            <person name="Watanabe M."/>
            <person name="Wada H."/>
            <person name="Kobayashi K."/>
            <person name="Saito M."/>
            <person name="Masuda T."/>
            <person name="Sasaki-Sekimoto Y."/>
            <person name="Mashiguchi K."/>
            <person name="Awai K."/>
            <person name="Shimojima M."/>
            <person name="Masuda S."/>
            <person name="Iwai M."/>
            <person name="Nobusawa T."/>
            <person name="Narise T."/>
            <person name="Kondo S."/>
            <person name="Saito H."/>
            <person name="Sato R."/>
            <person name="Murakawa M."/>
            <person name="Ihara Y."/>
            <person name="Oshima-Yamada Y."/>
            <person name="Ohtaka K."/>
            <person name="Satoh M."/>
            <person name="Sonobe K."/>
            <person name="Ishii M."/>
            <person name="Ohtani R."/>
            <person name="Kanamori-Sato M."/>
            <person name="Honoki R."/>
            <person name="Miyazaki D."/>
            <person name="Mochizuki H."/>
            <person name="Umetsu J."/>
            <person name="Higashi K."/>
            <person name="Shibata D."/>
            <person name="Kamiya Y."/>
            <person name="Sato N."/>
            <person name="Nakamura Y."/>
            <person name="Tabata S."/>
            <person name="Ida S."/>
            <person name="Kurokawa K."/>
            <person name="Ohta H."/>
        </authorList>
    </citation>
    <scope>NUCLEOTIDE SEQUENCE [LARGE SCALE GENOMIC DNA]</scope>
    <source>
        <strain evidence="14 15">NIES-2285</strain>
    </source>
</reference>
<dbReference type="OrthoDB" id="2011769at2759"/>
<dbReference type="SUPFAM" id="SSF52540">
    <property type="entry name" value="P-loop containing nucleoside triphosphate hydrolases"/>
    <property type="match status" value="1"/>
</dbReference>